<protein>
    <submittedName>
        <fullName evidence="1">Uncharacterized protein</fullName>
    </submittedName>
</protein>
<dbReference type="EMBL" id="SMBH01000001">
    <property type="protein sequence ID" value="TCU20555.1"/>
    <property type="molecule type" value="Genomic_DNA"/>
</dbReference>
<proteinExistence type="predicted"/>
<dbReference type="Proteomes" id="UP000294576">
    <property type="component" value="Unassembled WGS sequence"/>
</dbReference>
<accession>A0A4V2VAD4</accession>
<organism evidence="1 2">
    <name type="scientific">Rhizobium sullae</name>
    <name type="common">Rhizobium hedysari</name>
    <dbReference type="NCBI Taxonomy" id="50338"/>
    <lineage>
        <taxon>Bacteria</taxon>
        <taxon>Pseudomonadati</taxon>
        <taxon>Pseudomonadota</taxon>
        <taxon>Alphaproteobacteria</taxon>
        <taxon>Hyphomicrobiales</taxon>
        <taxon>Rhizobiaceae</taxon>
        <taxon>Rhizobium/Agrobacterium group</taxon>
        <taxon>Rhizobium</taxon>
    </lineage>
</organism>
<evidence type="ECO:0000313" key="2">
    <source>
        <dbReference type="Proteomes" id="UP000294576"/>
    </source>
</evidence>
<comment type="caution">
    <text evidence="1">The sequence shown here is derived from an EMBL/GenBank/DDBJ whole genome shotgun (WGS) entry which is preliminary data.</text>
</comment>
<evidence type="ECO:0000313" key="1">
    <source>
        <dbReference type="EMBL" id="TCU20555.1"/>
    </source>
</evidence>
<dbReference type="AlphaFoldDB" id="A0A4V2VAD4"/>
<gene>
    <name evidence="1" type="ORF">EV132_101622</name>
</gene>
<sequence>MRGLFAPTIEAFYRRGPHCARELRRIALENFYVDVEKGLNLGLGTQ</sequence>
<name>A0A4V2VAD4_RHISU</name>
<reference evidence="1 2" key="1">
    <citation type="submission" date="2019-03" db="EMBL/GenBank/DDBJ databases">
        <title>Genomic Encyclopedia of Type Strains, Phase IV (KMG-V): Genome sequencing to study the core and pangenomes of soil and plant-associated prokaryotes.</title>
        <authorList>
            <person name="Whitman W."/>
        </authorList>
    </citation>
    <scope>NUCLEOTIDE SEQUENCE [LARGE SCALE GENOMIC DNA]</scope>
    <source>
        <strain evidence="1 2">Hc14</strain>
    </source>
</reference>